<evidence type="ECO:0000313" key="2">
    <source>
        <dbReference type="EMBL" id="NEM89829.1"/>
    </source>
</evidence>
<dbReference type="Pfam" id="PF00425">
    <property type="entry name" value="Chorismate_bind"/>
    <property type="match status" value="1"/>
</dbReference>
<dbReference type="AlphaFoldDB" id="A0A7C9PL52"/>
<dbReference type="GO" id="GO:0008153">
    <property type="term" value="P:4-aminobenzoate biosynthetic process"/>
    <property type="evidence" value="ECO:0007669"/>
    <property type="project" value="TreeGrafter"/>
</dbReference>
<dbReference type="PANTHER" id="PTHR11236">
    <property type="entry name" value="AMINOBENZOATE/ANTHRANILATE SYNTHASE"/>
    <property type="match status" value="1"/>
</dbReference>
<proteinExistence type="predicted"/>
<dbReference type="InterPro" id="IPR019999">
    <property type="entry name" value="Anth_synth_I-like"/>
</dbReference>
<reference evidence="2 3" key="1">
    <citation type="journal article" date="2014" name="Int. J. Syst. Evol. Microbiol.">
        <title>Description of Galbitalea soli gen. nov., sp. nov., and Frondihabitans sucicola sp. nov.</title>
        <authorList>
            <person name="Kim S.J."/>
            <person name="Lim J.M."/>
            <person name="Ahn J.H."/>
            <person name="Weon H.Y."/>
            <person name="Hamada M."/>
            <person name="Suzuki K."/>
            <person name="Ahn T.Y."/>
            <person name="Kwon S.W."/>
        </authorList>
    </citation>
    <scope>NUCLEOTIDE SEQUENCE [LARGE SCALE GENOMIC DNA]</scope>
    <source>
        <strain evidence="2 3">NBRC 108727</strain>
    </source>
</reference>
<dbReference type="InterPro" id="IPR015890">
    <property type="entry name" value="Chorismate_C"/>
</dbReference>
<sequence>MGRASRRLVRDRVEESFFAELAADLARVGAGQGGVEVPVAPVTPASPVAPVTPAPPVAPVTPAPPVAPGAAIPAGFPLGWVGWLGYEARFAAMGEARTRDGRHPEAAFLFLDRAVEFDHASGRVALVALGSEWAGELREWRDGVERALTSPPSAAIAPSASPAVARWHADEERYLAEIEACREAIVRGDAYQLCLTNEATVAGTHDPVEVYLRLRTASPSHHGAIIRVGGIALLSASPEQFLRVTSDRMIVTKPIKGTRPRGRDLAQDAALRAELLESEKERAENLMIVDLMRNDIARVSELGSVEVTSLNAVESYAQVHQLVSTVRGRLAPGLTGVDAVVACFPAGSMTGAPKRSATRILDRLEGRPRGVYAGAFGWFGVDGTVDLAMTIRSIVIDGEGATIGAGGGITALSVPAEELAEVRLKAAVLLACVGAGAGHPQL</sequence>
<dbReference type="Proteomes" id="UP000479756">
    <property type="component" value="Unassembled WGS sequence"/>
</dbReference>
<dbReference type="EMBL" id="JAAGWZ010000001">
    <property type="protein sequence ID" value="NEM89829.1"/>
    <property type="molecule type" value="Genomic_DNA"/>
</dbReference>
<dbReference type="Gene3D" id="3.60.120.10">
    <property type="entry name" value="Anthranilate synthase"/>
    <property type="match status" value="1"/>
</dbReference>
<protein>
    <submittedName>
        <fullName evidence="2">Anthranilate synthase component I family protein</fullName>
    </submittedName>
</protein>
<dbReference type="GO" id="GO:0046820">
    <property type="term" value="F:4-amino-4-deoxychorismate synthase activity"/>
    <property type="evidence" value="ECO:0007669"/>
    <property type="project" value="TreeGrafter"/>
</dbReference>
<dbReference type="PRINTS" id="PR00095">
    <property type="entry name" value="ANTSNTHASEI"/>
</dbReference>
<accession>A0A7C9PL52</accession>
<dbReference type="GO" id="GO:0000162">
    <property type="term" value="P:L-tryptophan biosynthetic process"/>
    <property type="evidence" value="ECO:0007669"/>
    <property type="project" value="TreeGrafter"/>
</dbReference>
<dbReference type="InterPro" id="IPR005801">
    <property type="entry name" value="ADC_synthase"/>
</dbReference>
<keyword evidence="3" id="KW-1185">Reference proteome</keyword>
<comment type="caution">
    <text evidence="2">The sequence shown here is derived from an EMBL/GenBank/DDBJ whole genome shotgun (WGS) entry which is preliminary data.</text>
</comment>
<organism evidence="2 3">
    <name type="scientific">Galbitalea soli</name>
    <dbReference type="NCBI Taxonomy" id="1268042"/>
    <lineage>
        <taxon>Bacteria</taxon>
        <taxon>Bacillati</taxon>
        <taxon>Actinomycetota</taxon>
        <taxon>Actinomycetes</taxon>
        <taxon>Micrococcales</taxon>
        <taxon>Microbacteriaceae</taxon>
        <taxon>Galbitalea</taxon>
    </lineage>
</organism>
<dbReference type="SUPFAM" id="SSF56322">
    <property type="entry name" value="ADC synthase"/>
    <property type="match status" value="1"/>
</dbReference>
<dbReference type="GO" id="GO:0005737">
    <property type="term" value="C:cytoplasm"/>
    <property type="evidence" value="ECO:0007669"/>
    <property type="project" value="TreeGrafter"/>
</dbReference>
<evidence type="ECO:0000259" key="1">
    <source>
        <dbReference type="Pfam" id="PF00425"/>
    </source>
</evidence>
<feature type="domain" description="Chorismate-utilising enzyme C-terminal" evidence="1">
    <location>
        <begin position="171"/>
        <end position="425"/>
    </location>
</feature>
<gene>
    <name evidence="2" type="ORF">G3T37_00480</name>
</gene>
<evidence type="ECO:0000313" key="3">
    <source>
        <dbReference type="Proteomes" id="UP000479756"/>
    </source>
</evidence>
<name>A0A7C9PL52_9MICO</name>
<dbReference type="PANTHER" id="PTHR11236:SF18">
    <property type="entry name" value="AMINODEOXYCHORISMATE SYNTHASE"/>
    <property type="match status" value="1"/>
</dbReference>